<dbReference type="OrthoDB" id="5381604at2"/>
<dbReference type="SUPFAM" id="SSF49373">
    <property type="entry name" value="Invasin/intimin cell-adhesion fragments"/>
    <property type="match status" value="1"/>
</dbReference>
<evidence type="ECO:0000259" key="1">
    <source>
        <dbReference type="Pfam" id="PF02368"/>
    </source>
</evidence>
<dbReference type="InterPro" id="IPR008964">
    <property type="entry name" value="Invasin/intimin_cell_adhesion"/>
</dbReference>
<organism evidence="2 3">
    <name type="scientific">Mesohalobacter halotolerans</name>
    <dbReference type="NCBI Taxonomy" id="1883405"/>
    <lineage>
        <taxon>Bacteria</taxon>
        <taxon>Pseudomonadati</taxon>
        <taxon>Bacteroidota</taxon>
        <taxon>Flavobacteriia</taxon>
        <taxon>Flavobacteriales</taxon>
        <taxon>Flavobacteriaceae</taxon>
        <taxon>Mesohalobacter</taxon>
    </lineage>
</organism>
<sequence>MVHTIKHTQILGLLLLILMTVSCERDISEDAVPATFPTTAEVYTDNPVGLTDEFFISFDPAGGANPEAFGTDDNEAYLGSSSIRIDVPAPNDPNGNFVGGIFKDRGDGRNLTGYDALTFWVKGSLTGSLEAGFGTDFEIDEFPVSAFIDLATDWRKVIIPIPDPSRLVQEKGMFLFAAGSFDVLGDDNPDVATSFDDNVGYTIWIDEIRFEKLGTLGQGQPKIFNGVDETLETFSGSTIQTTGISYTANLPSGMNQSVQLSTNYFTFSSSNPNVATVTDTGEITVLTSGEATITATVGNLSADGSLQITTTGDFENAPDPTLPESDVLSIYSDFYSVIDGLDVGAFNNDGINIEAQTFNGNELIEYQNLGFVGIGWNDTVDVSGFTHIHLDVQRLTSGSNFIVELLDYGPDGIDNGFGDGSAGGFNATSQMIDEEWVGLDIPLNSFTLPTGAGGAGNPNLNNIGNIILVSNSGAFLIDNVYFY</sequence>
<evidence type="ECO:0000313" key="2">
    <source>
        <dbReference type="EMBL" id="TKS56126.1"/>
    </source>
</evidence>
<dbReference type="InterPro" id="IPR008979">
    <property type="entry name" value="Galactose-bd-like_sf"/>
</dbReference>
<dbReference type="Gene3D" id="2.60.40.1080">
    <property type="match status" value="1"/>
</dbReference>
<proteinExistence type="predicted"/>
<dbReference type="AlphaFoldDB" id="A0A4U5TQ35"/>
<dbReference type="Pfam" id="PF02368">
    <property type="entry name" value="Big_2"/>
    <property type="match status" value="1"/>
</dbReference>
<comment type="caution">
    <text evidence="2">The sequence shown here is derived from an EMBL/GenBank/DDBJ whole genome shotgun (WGS) entry which is preliminary data.</text>
</comment>
<gene>
    <name evidence="2" type="ORF">FCN74_08910</name>
</gene>
<dbReference type="SUPFAM" id="SSF49785">
    <property type="entry name" value="Galactose-binding domain-like"/>
    <property type="match status" value="2"/>
</dbReference>
<dbReference type="Gene3D" id="2.60.120.430">
    <property type="entry name" value="Galactose-binding lectin"/>
    <property type="match status" value="2"/>
</dbReference>
<keyword evidence="3" id="KW-1185">Reference proteome</keyword>
<evidence type="ECO:0000313" key="3">
    <source>
        <dbReference type="Proteomes" id="UP000306552"/>
    </source>
</evidence>
<dbReference type="EMBL" id="SWMU01000003">
    <property type="protein sequence ID" value="TKS56126.1"/>
    <property type="molecule type" value="Genomic_DNA"/>
</dbReference>
<protein>
    <recommendedName>
        <fullName evidence="1">BIG2 domain-containing protein</fullName>
    </recommendedName>
</protein>
<dbReference type="RefSeq" id="WP_138932243.1">
    <property type="nucleotide sequence ID" value="NZ_SWMU01000003.1"/>
</dbReference>
<dbReference type="InterPro" id="IPR003343">
    <property type="entry name" value="Big_2"/>
</dbReference>
<dbReference type="PROSITE" id="PS51257">
    <property type="entry name" value="PROKAR_LIPOPROTEIN"/>
    <property type="match status" value="1"/>
</dbReference>
<dbReference type="Proteomes" id="UP000306552">
    <property type="component" value="Unassembled WGS sequence"/>
</dbReference>
<name>A0A4U5TQ35_9FLAO</name>
<accession>A0A4U5TQ35</accession>
<reference evidence="2 3" key="1">
    <citation type="submission" date="2019-04" db="EMBL/GenBank/DDBJ databases">
        <title>Psychroflexus halotolerans sp. nov., isolated from a marine solar saltern.</title>
        <authorList>
            <person name="Feng X."/>
        </authorList>
    </citation>
    <scope>NUCLEOTIDE SEQUENCE [LARGE SCALE GENOMIC DNA]</scope>
    <source>
        <strain evidence="2 3">WDS2C27</strain>
    </source>
</reference>
<feature type="domain" description="BIG2" evidence="1">
    <location>
        <begin position="263"/>
        <end position="299"/>
    </location>
</feature>